<feature type="region of interest" description="Disordered" evidence="1">
    <location>
        <begin position="70"/>
        <end position="116"/>
    </location>
</feature>
<evidence type="ECO:0000256" key="2">
    <source>
        <dbReference type="SAM" id="Phobius"/>
    </source>
</evidence>
<comment type="caution">
    <text evidence="3">The sequence shown here is derived from an EMBL/GenBank/DDBJ whole genome shotgun (WGS) entry which is preliminary data.</text>
</comment>
<reference evidence="3 4" key="1">
    <citation type="submission" date="2024-02" db="EMBL/GenBank/DDBJ databases">
        <title>A draft genome for the cacao thread blight pathogen Marasmius crinis-equi.</title>
        <authorList>
            <person name="Cohen S.P."/>
            <person name="Baruah I.K."/>
            <person name="Amoako-Attah I."/>
            <person name="Bukari Y."/>
            <person name="Meinhardt L.W."/>
            <person name="Bailey B.A."/>
        </authorList>
    </citation>
    <scope>NUCLEOTIDE SEQUENCE [LARGE SCALE GENOMIC DNA]</scope>
    <source>
        <strain evidence="3 4">GH-76</strain>
    </source>
</reference>
<feature type="region of interest" description="Disordered" evidence="1">
    <location>
        <begin position="254"/>
        <end position="282"/>
    </location>
</feature>
<dbReference type="EMBL" id="JBAHYK010002757">
    <property type="protein sequence ID" value="KAL0564484.1"/>
    <property type="molecule type" value="Genomic_DNA"/>
</dbReference>
<organism evidence="3 4">
    <name type="scientific">Marasmius crinis-equi</name>
    <dbReference type="NCBI Taxonomy" id="585013"/>
    <lineage>
        <taxon>Eukaryota</taxon>
        <taxon>Fungi</taxon>
        <taxon>Dikarya</taxon>
        <taxon>Basidiomycota</taxon>
        <taxon>Agaricomycotina</taxon>
        <taxon>Agaricomycetes</taxon>
        <taxon>Agaricomycetidae</taxon>
        <taxon>Agaricales</taxon>
        <taxon>Marasmiineae</taxon>
        <taxon>Marasmiaceae</taxon>
        <taxon>Marasmius</taxon>
    </lineage>
</organism>
<sequence length="282" mass="30269">MTTTERTTKRRRMRRVVAGLGAGSGAFAVVGAFSGSDSTLTAVCGAASGVLSIGAALLMVDCSSDRDIECGREEESVELQETPPETPTSSSSSSSEWSARDEPETPTSDVAIDSIRYSPNHNVVELTHERLQEDHPNKETLVKSVDVGTVSLGPVDFPVKPLEENSTNSTSTPNQSSQQNDYATSTSTTLDGAGHGRLRRRSNPVRLEESKQNLEVHMRGHLVACSSCHRDFDDRLALSRHKQTCPMGMGLGLGEISEESDDELEEEGDADVEGHSAIAKLP</sequence>
<feature type="region of interest" description="Disordered" evidence="1">
    <location>
        <begin position="155"/>
        <end position="212"/>
    </location>
</feature>
<evidence type="ECO:0000256" key="1">
    <source>
        <dbReference type="SAM" id="MobiDB-lite"/>
    </source>
</evidence>
<accession>A0ABR3ENM6</accession>
<keyword evidence="2" id="KW-0472">Membrane</keyword>
<feature type="compositionally biased region" description="Low complexity" evidence="1">
    <location>
        <begin position="165"/>
        <end position="180"/>
    </location>
</feature>
<keyword evidence="2" id="KW-0812">Transmembrane</keyword>
<keyword evidence="4" id="KW-1185">Reference proteome</keyword>
<feature type="transmembrane region" description="Helical" evidence="2">
    <location>
        <begin position="40"/>
        <end position="60"/>
    </location>
</feature>
<proteinExistence type="predicted"/>
<feature type="transmembrane region" description="Helical" evidence="2">
    <location>
        <begin position="16"/>
        <end position="34"/>
    </location>
</feature>
<name>A0ABR3ENM6_9AGAR</name>
<keyword evidence="2" id="KW-1133">Transmembrane helix</keyword>
<evidence type="ECO:0000313" key="3">
    <source>
        <dbReference type="EMBL" id="KAL0564484.1"/>
    </source>
</evidence>
<protein>
    <recommendedName>
        <fullName evidence="5">C2H2-type domain-containing protein</fullName>
    </recommendedName>
</protein>
<feature type="compositionally biased region" description="Low complexity" evidence="1">
    <location>
        <begin position="81"/>
        <end position="96"/>
    </location>
</feature>
<evidence type="ECO:0000313" key="4">
    <source>
        <dbReference type="Proteomes" id="UP001465976"/>
    </source>
</evidence>
<gene>
    <name evidence="3" type="ORF">V5O48_017560</name>
</gene>
<evidence type="ECO:0008006" key="5">
    <source>
        <dbReference type="Google" id="ProtNLM"/>
    </source>
</evidence>
<feature type="compositionally biased region" description="Polar residues" evidence="1">
    <location>
        <begin position="181"/>
        <end position="190"/>
    </location>
</feature>
<dbReference type="Proteomes" id="UP001465976">
    <property type="component" value="Unassembled WGS sequence"/>
</dbReference>
<feature type="compositionally biased region" description="Acidic residues" evidence="1">
    <location>
        <begin position="256"/>
        <end position="271"/>
    </location>
</feature>